<evidence type="ECO:0000256" key="2">
    <source>
        <dbReference type="ARBA" id="ARBA00022670"/>
    </source>
</evidence>
<dbReference type="InterPro" id="IPR034202">
    <property type="entry name" value="Subtilisin_Carlsberg-like"/>
</dbReference>
<feature type="domain" description="Teneurin-like YD-shell" evidence="10">
    <location>
        <begin position="1168"/>
        <end position="1434"/>
    </location>
</feature>
<protein>
    <submittedName>
        <fullName evidence="11">RHS repeat-associated protein</fullName>
    </submittedName>
</protein>
<dbReference type="InterPro" id="IPR023828">
    <property type="entry name" value="Peptidase_S8_Ser-AS"/>
</dbReference>
<evidence type="ECO:0000256" key="7">
    <source>
        <dbReference type="PROSITE-ProRule" id="PRU01240"/>
    </source>
</evidence>
<comment type="similarity">
    <text evidence="1 7">Belongs to the peptidase S8 family.</text>
</comment>
<dbReference type="GO" id="GO:0046872">
    <property type="term" value="F:metal ion binding"/>
    <property type="evidence" value="ECO:0007669"/>
    <property type="project" value="UniProtKB-KW"/>
</dbReference>
<keyword evidence="3" id="KW-0479">Metal-binding</keyword>
<gene>
    <name evidence="11" type="ORF">FHS18_001155</name>
</gene>
<dbReference type="RefSeq" id="WP_183597874.1">
    <property type="nucleotide sequence ID" value="NZ_JACHXK010000002.1"/>
</dbReference>
<keyword evidence="4" id="KW-0677">Repeat</keyword>
<dbReference type="Gene3D" id="2.180.10.10">
    <property type="entry name" value="RHS repeat-associated core"/>
    <property type="match status" value="4"/>
</dbReference>
<keyword evidence="2 7" id="KW-0645">Protease</keyword>
<dbReference type="InterPro" id="IPR015500">
    <property type="entry name" value="Peptidase_S8_subtilisin-rel"/>
</dbReference>
<dbReference type="Proteomes" id="UP000570361">
    <property type="component" value="Unassembled WGS sequence"/>
</dbReference>
<dbReference type="Gene3D" id="3.30.70.80">
    <property type="entry name" value="Peptidase S8 propeptide/proteinase inhibitor I9"/>
    <property type="match status" value="1"/>
</dbReference>
<evidence type="ECO:0000256" key="3">
    <source>
        <dbReference type="ARBA" id="ARBA00022723"/>
    </source>
</evidence>
<dbReference type="InterPro" id="IPR022385">
    <property type="entry name" value="Rhs_assc_core"/>
</dbReference>
<evidence type="ECO:0000256" key="1">
    <source>
        <dbReference type="ARBA" id="ARBA00011073"/>
    </source>
</evidence>
<evidence type="ECO:0000313" key="11">
    <source>
        <dbReference type="EMBL" id="MBB3109103.1"/>
    </source>
</evidence>
<feature type="active site" description="Charge relay system" evidence="7">
    <location>
        <position position="316"/>
    </location>
</feature>
<comment type="caution">
    <text evidence="11">The sequence shown here is derived from an EMBL/GenBank/DDBJ whole genome shotgun (WGS) entry which is preliminary data.</text>
</comment>
<evidence type="ECO:0000259" key="9">
    <source>
        <dbReference type="Pfam" id="PF00082"/>
    </source>
</evidence>
<feature type="domain" description="Teneurin-like YD-shell" evidence="10">
    <location>
        <begin position="1441"/>
        <end position="1711"/>
    </location>
</feature>
<dbReference type="InterPro" id="IPR050131">
    <property type="entry name" value="Peptidase_S8_subtilisin-like"/>
</dbReference>
<dbReference type="Gene3D" id="3.40.50.200">
    <property type="entry name" value="Peptidase S8/S53 domain"/>
    <property type="match status" value="1"/>
</dbReference>
<dbReference type="InterPro" id="IPR031325">
    <property type="entry name" value="RHS_repeat"/>
</dbReference>
<dbReference type="InterPro" id="IPR056823">
    <property type="entry name" value="TEN-like_YD-shell"/>
</dbReference>
<dbReference type="PRINTS" id="PR00723">
    <property type="entry name" value="SUBTILISIN"/>
</dbReference>
<evidence type="ECO:0000259" key="10">
    <source>
        <dbReference type="Pfam" id="PF25023"/>
    </source>
</evidence>
<dbReference type="PANTHER" id="PTHR43806">
    <property type="entry name" value="PEPTIDASE S8"/>
    <property type="match status" value="1"/>
</dbReference>
<keyword evidence="12" id="KW-1185">Reference proteome</keyword>
<keyword evidence="6 7" id="KW-0720">Serine protease</keyword>
<evidence type="ECO:0000256" key="8">
    <source>
        <dbReference type="SAM" id="SignalP"/>
    </source>
</evidence>
<evidence type="ECO:0000256" key="4">
    <source>
        <dbReference type="ARBA" id="ARBA00022737"/>
    </source>
</evidence>
<name>A0A7W5AUV3_9BACL</name>
<dbReference type="InterPro" id="IPR000209">
    <property type="entry name" value="Peptidase_S8/S53_dom"/>
</dbReference>
<reference evidence="11 12" key="1">
    <citation type="submission" date="2020-08" db="EMBL/GenBank/DDBJ databases">
        <title>Genomic Encyclopedia of Type Strains, Phase III (KMG-III): the genomes of soil and plant-associated and newly described type strains.</title>
        <authorList>
            <person name="Whitman W."/>
        </authorList>
    </citation>
    <scope>NUCLEOTIDE SEQUENCE [LARGE SCALE GENOMIC DNA]</scope>
    <source>
        <strain evidence="11 12">CECT 5862</strain>
    </source>
</reference>
<dbReference type="NCBIfam" id="TIGR01643">
    <property type="entry name" value="YD_repeat_2x"/>
    <property type="match status" value="4"/>
</dbReference>
<evidence type="ECO:0000256" key="5">
    <source>
        <dbReference type="ARBA" id="ARBA00022801"/>
    </source>
</evidence>
<dbReference type="Pfam" id="PF25023">
    <property type="entry name" value="TEN_YD-shell"/>
    <property type="match status" value="2"/>
</dbReference>
<accession>A0A7W5AUV3</accession>
<proteinExistence type="inferred from homology"/>
<dbReference type="PROSITE" id="PS51892">
    <property type="entry name" value="SUBTILASE"/>
    <property type="match status" value="1"/>
</dbReference>
<dbReference type="InterPro" id="IPR006530">
    <property type="entry name" value="YD"/>
</dbReference>
<keyword evidence="8" id="KW-0732">Signal</keyword>
<dbReference type="NCBIfam" id="TIGR03696">
    <property type="entry name" value="Rhs_assc_core"/>
    <property type="match status" value="1"/>
</dbReference>
<feature type="active site" description="Charge relay system" evidence="7">
    <location>
        <position position="162"/>
    </location>
</feature>
<dbReference type="Pfam" id="PF05593">
    <property type="entry name" value="RHS_repeat"/>
    <property type="match status" value="1"/>
</dbReference>
<dbReference type="Pfam" id="PF00082">
    <property type="entry name" value="Peptidase_S8"/>
    <property type="match status" value="1"/>
</dbReference>
<evidence type="ECO:0000256" key="6">
    <source>
        <dbReference type="ARBA" id="ARBA00022825"/>
    </source>
</evidence>
<dbReference type="CDD" id="cd07477">
    <property type="entry name" value="Peptidases_S8_Subtilisin_subset"/>
    <property type="match status" value="1"/>
</dbReference>
<organism evidence="11 12">
    <name type="scientific">Paenibacillus phyllosphaerae</name>
    <dbReference type="NCBI Taxonomy" id="274593"/>
    <lineage>
        <taxon>Bacteria</taxon>
        <taxon>Bacillati</taxon>
        <taxon>Bacillota</taxon>
        <taxon>Bacilli</taxon>
        <taxon>Bacillales</taxon>
        <taxon>Paenibacillaceae</taxon>
        <taxon>Paenibacillus</taxon>
    </lineage>
</organism>
<feature type="active site" description="Charge relay system" evidence="7">
    <location>
        <position position="131"/>
    </location>
</feature>
<keyword evidence="5 7" id="KW-0378">Hydrolase</keyword>
<feature type="signal peptide" evidence="8">
    <location>
        <begin position="1"/>
        <end position="28"/>
    </location>
</feature>
<sequence>MKLRLKKVLTYILIASTFLLNFEQNVWAVNENKQNEATKEYLVQFADVEKGKEKLGKREKKIKLFNHSKAMKVELTENEVEELSIDSNIQYIEANQTVQLAGEVIPSNLTQIKATPDSNRTGKGVKVALLDTGIDLESTELSVAGGASFISSEPTYDDLNGHGTHLAGVIAAADNDESIVGIAPNVELYALKVLNKDGVGTYGQVIEAIEWSIDNDIDIISMSFSSDQFSAILQDVMKEASDKGILLIAASGNDGMSAISYPAKYPSVMAVGAVDSLNQRADFSNYGEELEIMAPGVDVAGLSLDNGQYTTISGTSVAVPHVAGIAALIKEEHPSYSGEDIRTLIDSTALTLGEKLEYGYGLANLEGALSATFTRPARESSDATEEIKNKLLEEGLTEEQIQGFLDEGYTLDNLTEAISLRKKWEIPIEAALLKVKPELVNDSQKIEPEHKSDYSARALAVTENASVTAAATTPVEGLDKTKIKTDDAPYTVGLNYETVSTLSGSLSTSATDAYLPGRNGLGFSLTRSYDSGSSQRNNGKSTIRLGEGWSWDIPSVKEDRYVSIPGGGTYDTYKVSDGNLGSSDAEGNIELPLKNYPWKDLVFIKDPTTKTTKGYSAKYLLKNIVRKLNYFFDTEGHLIEIADAYNNAIVFGWSPYNPTVVFIGEERESLLTSITDSIGNSITISYSEDENKIVITQGQKVVTLNKTTVDGMEILESVTDPLGRKTTYEYNVKAAKDNLAGTTPNNDNAYALLTKVYHPTGAESLYTYESEPVTRFTSEKSVNQVYRLLSTSILMRYSDGSQDTVNLKTVSYTGDMGSVSNKTYSYTVIINNGLTQTTYENKIVYIDENNPTQYFNTKVSSVGAGIKQLTENTFDEAKRISTPISSTSKRIDLRTGKESEALTSSQTFDSYGYVLTATDAMGVKTTYIYDPETHWLKSVIKPTSETQAVLTYYTYNDVGSVISELVKDNKGNVLRHVKYEQYDSYGNPTTIKWFDGKKDVVSTTEYSEQYKGAYPTRQNIQVTDVDGKVTNIITSAEYDTTTGLLTKYTDGKKYSTIYVYDLLDRLTLVTFPTLNSLQINYDDDSNKTTAITETGIKTITSFNPIGWNVEAGIEEDGIYKAKFKYNYDSNGRKIAEEDALGNRVTFKYDAWNRLTKTTDASGAISIKKYDDLLNNVITTDATGNSMRQTSDKFGRVISTEEIKPSGVKMLSKVDYGYGDVVLQSSDALGNKTSFKYDALGQLTSVVNANWEETKYEYDLSGSLVKITHPDNNTVVKKYDELGRLLQKTNENGSTEKYYYDANNNLVKIIDKNGETQTFEYSSRNWLLKDIAVDETIEFTYYEDGKRKTMMDGTGVTNYQYNPFTGLLELVVYPDGKSIQYTHNTIGNRKSMIDPFGGSLIYQYDANNHLKSVGENEAVAEVKYDYYKNGQLQKATTRNGITTNYTYDGGVLDTITHKKADGSVLNAYDYNYDANRNIIQIIENESTSNYSYDVLNRIKTSSQYNETYEYDSRGNRTVQNSLHSFENTNSEYVYDKRNRLTKVTASNGNIVTYKYNGDNLMVERTENNITTKFYYDGKDIIAEGIVETNGSVSFKARYLRGTQLIALQDNSGKSYYLQNGHGDIVELRNNTGEVQLNKYKYDIWGNPSFEEEKVYNPFRYSGEMWDTSTSLQYLRARWYDPSEGRFINEDTYEGNLTNPLSLNLYSYVENNPLIKIDPTGHTSDGGVVGTLIDIAREKGVNSQSYWNIRGRLGAQAQKFFPDAMEDGNNQFKYLYDMATSSQSTPGQAEWAKQQLVAAFQFQYEYEQAEFEKYMSGLLVSLDLNISFNLSILSRSRPWSTVTLGMYGEIKLGEIVAGGVTNKYMKTSTGGRYIDVLSDGVAYESKVGFVKNNNDLAWSQLYKDAELLTTGQVDRVVWYFFRSPETGLIGADQRFLDALTKNNIEYIIYD</sequence>
<dbReference type="InterPro" id="IPR036852">
    <property type="entry name" value="Peptidase_S8/S53_dom_sf"/>
</dbReference>
<feature type="domain" description="Peptidase S8/S53" evidence="9">
    <location>
        <begin position="122"/>
        <end position="361"/>
    </location>
</feature>
<dbReference type="PROSITE" id="PS00138">
    <property type="entry name" value="SUBTILASE_SER"/>
    <property type="match status" value="1"/>
</dbReference>
<dbReference type="SUPFAM" id="SSF52743">
    <property type="entry name" value="Subtilisin-like"/>
    <property type="match status" value="1"/>
</dbReference>
<evidence type="ECO:0000313" key="12">
    <source>
        <dbReference type="Proteomes" id="UP000570361"/>
    </source>
</evidence>
<dbReference type="GO" id="GO:0004252">
    <property type="term" value="F:serine-type endopeptidase activity"/>
    <property type="evidence" value="ECO:0007669"/>
    <property type="project" value="UniProtKB-UniRule"/>
</dbReference>
<dbReference type="PANTHER" id="PTHR43806:SF11">
    <property type="entry name" value="CEREVISIN-RELATED"/>
    <property type="match status" value="1"/>
</dbReference>
<dbReference type="GO" id="GO:0006508">
    <property type="term" value="P:proteolysis"/>
    <property type="evidence" value="ECO:0007669"/>
    <property type="project" value="UniProtKB-KW"/>
</dbReference>
<feature type="chain" id="PRO_5031199111" evidence="8">
    <location>
        <begin position="29"/>
        <end position="1948"/>
    </location>
</feature>
<dbReference type="InterPro" id="IPR037045">
    <property type="entry name" value="S8pro/Inhibitor_I9_sf"/>
</dbReference>
<dbReference type="EMBL" id="JACHXK010000002">
    <property type="protein sequence ID" value="MBB3109103.1"/>
    <property type="molecule type" value="Genomic_DNA"/>
</dbReference>